<dbReference type="GO" id="GO:0005829">
    <property type="term" value="C:cytosol"/>
    <property type="evidence" value="ECO:0007669"/>
    <property type="project" value="TreeGrafter"/>
</dbReference>
<evidence type="ECO:0000259" key="11">
    <source>
        <dbReference type="PROSITE" id="PS51755"/>
    </source>
</evidence>
<dbReference type="InterPro" id="IPR001867">
    <property type="entry name" value="OmpR/PhoB-type_DNA-bd"/>
</dbReference>
<feature type="DNA-binding region" description="OmpR/PhoB-type" evidence="9">
    <location>
        <begin position="137"/>
        <end position="236"/>
    </location>
</feature>
<evidence type="ECO:0000256" key="2">
    <source>
        <dbReference type="ARBA" id="ARBA00022490"/>
    </source>
</evidence>
<keyword evidence="13" id="KW-1185">Reference proteome</keyword>
<evidence type="ECO:0000256" key="6">
    <source>
        <dbReference type="ARBA" id="ARBA00023125"/>
    </source>
</evidence>
<keyword evidence="3 8" id="KW-0597">Phosphoprotein</keyword>
<dbReference type="Gene3D" id="6.10.250.690">
    <property type="match status" value="1"/>
</dbReference>
<dbReference type="InterPro" id="IPR039420">
    <property type="entry name" value="WalR-like"/>
</dbReference>
<evidence type="ECO:0000259" key="10">
    <source>
        <dbReference type="PROSITE" id="PS50110"/>
    </source>
</evidence>
<dbReference type="CDD" id="cd00383">
    <property type="entry name" value="trans_reg_C"/>
    <property type="match status" value="1"/>
</dbReference>
<keyword evidence="7" id="KW-0804">Transcription</keyword>
<dbReference type="SMART" id="SM00448">
    <property type="entry name" value="REC"/>
    <property type="match status" value="1"/>
</dbReference>
<gene>
    <name evidence="12" type="primary">kdpE</name>
    <name evidence="12" type="ORF">Pla52n_20010</name>
</gene>
<dbReference type="Gene3D" id="3.40.50.2300">
    <property type="match status" value="1"/>
</dbReference>
<dbReference type="FunFam" id="1.10.10.10:FF:000210">
    <property type="entry name" value="Winged-helix transcriptional response regulator KdpE"/>
    <property type="match status" value="1"/>
</dbReference>
<dbReference type="RefSeq" id="WP_146519379.1">
    <property type="nucleotide sequence ID" value="NZ_CP151726.1"/>
</dbReference>
<keyword evidence="6 9" id="KW-0238">DNA-binding</keyword>
<dbReference type="InterPro" id="IPR001789">
    <property type="entry name" value="Sig_transdc_resp-reg_receiver"/>
</dbReference>
<dbReference type="PROSITE" id="PS51755">
    <property type="entry name" value="OMPR_PHOB"/>
    <property type="match status" value="1"/>
</dbReference>
<keyword evidence="2" id="KW-0963">Cytoplasm</keyword>
<dbReference type="GO" id="GO:0032993">
    <property type="term" value="C:protein-DNA complex"/>
    <property type="evidence" value="ECO:0007669"/>
    <property type="project" value="TreeGrafter"/>
</dbReference>
<dbReference type="Proteomes" id="UP000320176">
    <property type="component" value="Unassembled WGS sequence"/>
</dbReference>
<dbReference type="FunFam" id="3.40.50.2300:FF:000021">
    <property type="entry name" value="Two-component system response regulator KdpE"/>
    <property type="match status" value="1"/>
</dbReference>
<evidence type="ECO:0000313" key="12">
    <source>
        <dbReference type="EMBL" id="TWU06280.1"/>
    </source>
</evidence>
<dbReference type="GO" id="GO:0045893">
    <property type="term" value="P:positive regulation of DNA-templated transcription"/>
    <property type="evidence" value="ECO:0007669"/>
    <property type="project" value="UniProtKB-ARBA"/>
</dbReference>
<dbReference type="SMART" id="SM00862">
    <property type="entry name" value="Trans_reg_C"/>
    <property type="match status" value="1"/>
</dbReference>
<proteinExistence type="predicted"/>
<evidence type="ECO:0000256" key="7">
    <source>
        <dbReference type="ARBA" id="ARBA00023163"/>
    </source>
</evidence>
<evidence type="ECO:0000313" key="13">
    <source>
        <dbReference type="Proteomes" id="UP000320176"/>
    </source>
</evidence>
<feature type="domain" description="OmpR/PhoB-type" evidence="11">
    <location>
        <begin position="137"/>
        <end position="236"/>
    </location>
</feature>
<dbReference type="InterPro" id="IPR011006">
    <property type="entry name" value="CheY-like_superfamily"/>
</dbReference>
<evidence type="ECO:0000256" key="3">
    <source>
        <dbReference type="ARBA" id="ARBA00022553"/>
    </source>
</evidence>
<protein>
    <submittedName>
        <fullName evidence="12">KDP operon transcriptional regulatory protein KdpE</fullName>
    </submittedName>
</protein>
<dbReference type="EMBL" id="SJPN01000002">
    <property type="protein sequence ID" value="TWU06280.1"/>
    <property type="molecule type" value="Genomic_DNA"/>
</dbReference>
<dbReference type="Pfam" id="PF00486">
    <property type="entry name" value="Trans_reg_C"/>
    <property type="match status" value="1"/>
</dbReference>
<dbReference type="GO" id="GO:0042802">
    <property type="term" value="F:identical protein binding"/>
    <property type="evidence" value="ECO:0007669"/>
    <property type="project" value="UniProtKB-ARBA"/>
</dbReference>
<organism evidence="12 13">
    <name type="scientific">Stieleria varia</name>
    <dbReference type="NCBI Taxonomy" id="2528005"/>
    <lineage>
        <taxon>Bacteria</taxon>
        <taxon>Pseudomonadati</taxon>
        <taxon>Planctomycetota</taxon>
        <taxon>Planctomycetia</taxon>
        <taxon>Pirellulales</taxon>
        <taxon>Pirellulaceae</taxon>
        <taxon>Stieleria</taxon>
    </lineage>
</organism>
<keyword evidence="5" id="KW-0805">Transcription regulation</keyword>
<dbReference type="GO" id="GO:0000987">
    <property type="term" value="F:cis-regulatory region sequence-specific DNA binding"/>
    <property type="evidence" value="ECO:0007669"/>
    <property type="project" value="UniProtKB-ARBA"/>
</dbReference>
<feature type="modified residue" description="4-aspartylphosphate" evidence="8">
    <location>
        <position position="59"/>
    </location>
</feature>
<dbReference type="AlphaFoldDB" id="A0A5C6B314"/>
<dbReference type="Pfam" id="PF00072">
    <property type="entry name" value="Response_reg"/>
    <property type="match status" value="1"/>
</dbReference>
<name>A0A5C6B314_9BACT</name>
<accession>A0A5C6B314</accession>
<dbReference type="PROSITE" id="PS50110">
    <property type="entry name" value="RESPONSE_REGULATORY"/>
    <property type="match status" value="1"/>
</dbReference>
<reference evidence="12 13" key="1">
    <citation type="submission" date="2019-02" db="EMBL/GenBank/DDBJ databases">
        <title>Deep-cultivation of Planctomycetes and their phenomic and genomic characterization uncovers novel biology.</title>
        <authorList>
            <person name="Wiegand S."/>
            <person name="Jogler M."/>
            <person name="Boedeker C."/>
            <person name="Pinto D."/>
            <person name="Vollmers J."/>
            <person name="Rivas-Marin E."/>
            <person name="Kohn T."/>
            <person name="Peeters S.H."/>
            <person name="Heuer A."/>
            <person name="Rast P."/>
            <person name="Oberbeckmann S."/>
            <person name="Bunk B."/>
            <person name="Jeske O."/>
            <person name="Meyerdierks A."/>
            <person name="Storesund J.E."/>
            <person name="Kallscheuer N."/>
            <person name="Luecker S."/>
            <person name="Lage O.M."/>
            <person name="Pohl T."/>
            <person name="Merkel B.J."/>
            <person name="Hornburger P."/>
            <person name="Mueller R.-W."/>
            <person name="Bruemmer F."/>
            <person name="Labrenz M."/>
            <person name="Spormann A.M."/>
            <person name="Op Den Camp H."/>
            <person name="Overmann J."/>
            <person name="Amann R."/>
            <person name="Jetten M.S.M."/>
            <person name="Mascher T."/>
            <person name="Medema M.H."/>
            <person name="Devos D.P."/>
            <person name="Kaster A.-K."/>
            <person name="Ovreas L."/>
            <person name="Rohde M."/>
            <person name="Galperin M.Y."/>
            <person name="Jogler C."/>
        </authorList>
    </citation>
    <scope>NUCLEOTIDE SEQUENCE [LARGE SCALE GENOMIC DNA]</scope>
    <source>
        <strain evidence="12 13">Pla52n</strain>
    </source>
</reference>
<dbReference type="GO" id="GO:0000156">
    <property type="term" value="F:phosphorelay response regulator activity"/>
    <property type="evidence" value="ECO:0007669"/>
    <property type="project" value="TreeGrafter"/>
</dbReference>
<dbReference type="SUPFAM" id="SSF52172">
    <property type="entry name" value="CheY-like"/>
    <property type="match status" value="1"/>
</dbReference>
<sequence>MTDNLADGRLIAVIEDEAPIRKFLRASLRAEGYRVAEADTIQGGLRMITQEPPDLIVLDLGLPDGDGKSLIVEIREWSTVPIIVVSAHDQEREKIAALDAGADDYLTKPFGVGELLARLRVAIRHHTKTSSSSETQSQIYRHGRLRVELDSRRVFLDDDEVRLTKKEFNLLALLARNAGRVMTHRNLLKEIWGPHSTHESHYLRVFVANLRKKLEAEPARPRLIITEQGVGYRLAESEE</sequence>
<dbReference type="Gene3D" id="1.10.10.10">
    <property type="entry name" value="Winged helix-like DNA-binding domain superfamily/Winged helix DNA-binding domain"/>
    <property type="match status" value="1"/>
</dbReference>
<dbReference type="PANTHER" id="PTHR48111:SF50">
    <property type="entry name" value="KDP OPERON TRANSCRIPTIONAL REGULATORY PROTEIN KDPE"/>
    <property type="match status" value="1"/>
</dbReference>
<dbReference type="OrthoDB" id="272875at2"/>
<comment type="caution">
    <text evidence="12">The sequence shown here is derived from an EMBL/GenBank/DDBJ whole genome shotgun (WGS) entry which is preliminary data.</text>
</comment>
<dbReference type="PANTHER" id="PTHR48111">
    <property type="entry name" value="REGULATOR OF RPOS"/>
    <property type="match status" value="1"/>
</dbReference>
<feature type="domain" description="Response regulatory" evidence="10">
    <location>
        <begin position="10"/>
        <end position="123"/>
    </location>
</feature>
<evidence type="ECO:0000256" key="5">
    <source>
        <dbReference type="ARBA" id="ARBA00023015"/>
    </source>
</evidence>
<dbReference type="InterPro" id="IPR036388">
    <property type="entry name" value="WH-like_DNA-bd_sf"/>
</dbReference>
<evidence type="ECO:0000256" key="4">
    <source>
        <dbReference type="ARBA" id="ARBA00023012"/>
    </source>
</evidence>
<evidence type="ECO:0000256" key="9">
    <source>
        <dbReference type="PROSITE-ProRule" id="PRU01091"/>
    </source>
</evidence>
<evidence type="ECO:0000256" key="1">
    <source>
        <dbReference type="ARBA" id="ARBA00004496"/>
    </source>
</evidence>
<evidence type="ECO:0000256" key="8">
    <source>
        <dbReference type="PROSITE-ProRule" id="PRU00169"/>
    </source>
</evidence>
<keyword evidence="4" id="KW-0902">Two-component regulatory system</keyword>
<dbReference type="CDD" id="cd17620">
    <property type="entry name" value="REC_OmpR_KdpE-like"/>
    <property type="match status" value="1"/>
</dbReference>
<comment type="subcellular location">
    <subcellularLocation>
        <location evidence="1">Cytoplasm</location>
    </subcellularLocation>
</comment>